<proteinExistence type="predicted"/>
<dbReference type="InterPro" id="IPR004675">
    <property type="entry name" value="AhpD_core"/>
</dbReference>
<dbReference type="EMBL" id="VFPA01000001">
    <property type="protein sequence ID" value="TQM16331.1"/>
    <property type="molecule type" value="Genomic_DNA"/>
</dbReference>
<dbReference type="Proteomes" id="UP000315677">
    <property type="component" value="Unassembled WGS sequence"/>
</dbReference>
<dbReference type="SUPFAM" id="SSF69118">
    <property type="entry name" value="AhpD-like"/>
    <property type="match status" value="1"/>
</dbReference>
<organism evidence="2 3">
    <name type="scientific">Pseudonocardia kunmingensis</name>
    <dbReference type="NCBI Taxonomy" id="630975"/>
    <lineage>
        <taxon>Bacteria</taxon>
        <taxon>Bacillati</taxon>
        <taxon>Actinomycetota</taxon>
        <taxon>Actinomycetes</taxon>
        <taxon>Pseudonocardiales</taxon>
        <taxon>Pseudonocardiaceae</taxon>
        <taxon>Pseudonocardia</taxon>
    </lineage>
</organism>
<keyword evidence="2" id="KW-0575">Peroxidase</keyword>
<sequence>MSELFPVHTAETAPAAARRTVEGVERRFGFLPGAVARLAESPELLDGFLRASALFEATTLDPVSREVVIMTMATRNDCHLCVAMHTATLRRLDADEELIAALQAGAPLADARLERLRGFVLDVLATAGDVPDDAVRAFLAHGYTVRNALEVVLGIGTYTMSTLANRLTGAPVDAQFAAAS</sequence>
<keyword evidence="3" id="KW-1185">Reference proteome</keyword>
<dbReference type="GO" id="GO:0051920">
    <property type="term" value="F:peroxiredoxin activity"/>
    <property type="evidence" value="ECO:0007669"/>
    <property type="project" value="InterPro"/>
</dbReference>
<accession>A0A543E434</accession>
<dbReference type="InterPro" id="IPR029032">
    <property type="entry name" value="AhpD-like"/>
</dbReference>
<dbReference type="InterPro" id="IPR003779">
    <property type="entry name" value="CMD-like"/>
</dbReference>
<protein>
    <submittedName>
        <fullName evidence="2">AhpD family alkylhydroperoxidase</fullName>
    </submittedName>
</protein>
<reference evidence="2 3" key="1">
    <citation type="submission" date="2019-06" db="EMBL/GenBank/DDBJ databases">
        <title>Sequencing the genomes of 1000 actinobacteria strains.</title>
        <authorList>
            <person name="Klenk H.-P."/>
        </authorList>
    </citation>
    <scope>NUCLEOTIDE SEQUENCE [LARGE SCALE GENOMIC DNA]</scope>
    <source>
        <strain evidence="2 3">DSM 45301</strain>
    </source>
</reference>
<comment type="caution">
    <text evidence="2">The sequence shown here is derived from an EMBL/GenBank/DDBJ whole genome shotgun (WGS) entry which is preliminary data.</text>
</comment>
<evidence type="ECO:0000259" key="1">
    <source>
        <dbReference type="Pfam" id="PF02627"/>
    </source>
</evidence>
<dbReference type="NCBIfam" id="TIGR00778">
    <property type="entry name" value="ahpD_dom"/>
    <property type="match status" value="1"/>
</dbReference>
<keyword evidence="2" id="KW-0560">Oxidoreductase</keyword>
<feature type="domain" description="Carboxymuconolactone decarboxylase-like" evidence="1">
    <location>
        <begin position="48"/>
        <end position="106"/>
    </location>
</feature>
<dbReference type="PANTHER" id="PTHR35446:SF3">
    <property type="entry name" value="CMD DOMAIN-CONTAINING PROTEIN"/>
    <property type="match status" value="1"/>
</dbReference>
<evidence type="ECO:0000313" key="3">
    <source>
        <dbReference type="Proteomes" id="UP000315677"/>
    </source>
</evidence>
<dbReference type="AlphaFoldDB" id="A0A543E434"/>
<evidence type="ECO:0000313" key="2">
    <source>
        <dbReference type="EMBL" id="TQM16331.1"/>
    </source>
</evidence>
<name>A0A543E434_9PSEU</name>
<gene>
    <name evidence="2" type="ORF">FB558_3141</name>
</gene>
<dbReference type="Gene3D" id="1.20.1290.10">
    <property type="entry name" value="AhpD-like"/>
    <property type="match status" value="1"/>
</dbReference>
<dbReference type="Pfam" id="PF02627">
    <property type="entry name" value="CMD"/>
    <property type="match status" value="1"/>
</dbReference>
<dbReference type="PANTHER" id="PTHR35446">
    <property type="entry name" value="SI:CH211-175M2.5"/>
    <property type="match status" value="1"/>
</dbReference>